<evidence type="ECO:0000256" key="3">
    <source>
        <dbReference type="ARBA" id="ARBA00022840"/>
    </source>
</evidence>
<sequence length="227" mass="25434">MKHMMKTAVEARNIIKDYQMGEVTASVLKNISLEIYRGEFVSIMGPSGSGKSTLLYILGGLDEPTDGSVILQGQDISQWDDKRKSLMRRRDIGFVFQFYNLIPNLTVEENILLPVLLDGKSRRALQPRLDELLEIVGLTDRRKHTPRELSGGQQQRVAIARALVNDPEILFADEPTGNLDSKTGWEIMTLLQRINRERGVTILMVTHSADSAECGSRTVVVKDGRIV</sequence>
<evidence type="ECO:0000256" key="2">
    <source>
        <dbReference type="ARBA" id="ARBA00022741"/>
    </source>
</evidence>
<dbReference type="InterPro" id="IPR017911">
    <property type="entry name" value="MacB-like_ATP-bd"/>
</dbReference>
<dbReference type="GO" id="GO:0005524">
    <property type="term" value="F:ATP binding"/>
    <property type="evidence" value="ECO:0007669"/>
    <property type="project" value="UniProtKB-KW"/>
</dbReference>
<dbReference type="InterPro" id="IPR015854">
    <property type="entry name" value="ABC_transpr_LolD-like"/>
</dbReference>
<dbReference type="PANTHER" id="PTHR24220">
    <property type="entry name" value="IMPORT ATP-BINDING PROTEIN"/>
    <property type="match status" value="1"/>
</dbReference>
<keyword evidence="2" id="KW-0547">Nucleotide-binding</keyword>
<comment type="caution">
    <text evidence="5">The sequence shown here is derived from an EMBL/GenBank/DDBJ whole genome shotgun (WGS) entry which is preliminary data.</text>
</comment>
<organism evidence="5 6">
    <name type="scientific">Eubacterium callanderi</name>
    <dbReference type="NCBI Taxonomy" id="53442"/>
    <lineage>
        <taxon>Bacteria</taxon>
        <taxon>Bacillati</taxon>
        <taxon>Bacillota</taxon>
        <taxon>Clostridia</taxon>
        <taxon>Eubacteriales</taxon>
        <taxon>Eubacteriaceae</taxon>
        <taxon>Eubacterium</taxon>
    </lineage>
</organism>
<dbReference type="EMBL" id="JACCKS010000009">
    <property type="protein sequence ID" value="NZA38337.1"/>
    <property type="molecule type" value="Genomic_DNA"/>
</dbReference>
<keyword evidence="1" id="KW-0813">Transport</keyword>
<evidence type="ECO:0000259" key="4">
    <source>
        <dbReference type="PROSITE" id="PS50893"/>
    </source>
</evidence>
<proteinExistence type="predicted"/>
<accession>A0A1I5I9U2</accession>
<protein>
    <submittedName>
        <fullName evidence="5">ABC transporter ATP-binding protein</fullName>
    </submittedName>
</protein>
<dbReference type="RefSeq" id="WP_090411822.1">
    <property type="nucleotide sequence ID" value="NZ_DBGDOQ010000007.1"/>
</dbReference>
<dbReference type="InterPro" id="IPR003439">
    <property type="entry name" value="ABC_transporter-like_ATP-bd"/>
</dbReference>
<dbReference type="SMART" id="SM00382">
    <property type="entry name" value="AAA"/>
    <property type="match status" value="1"/>
</dbReference>
<dbReference type="FunFam" id="3.40.50.300:FF:000032">
    <property type="entry name" value="Export ABC transporter ATP-binding protein"/>
    <property type="match status" value="1"/>
</dbReference>
<dbReference type="PANTHER" id="PTHR24220:SF86">
    <property type="entry name" value="ABC TRANSPORTER ABCH.1"/>
    <property type="match status" value="1"/>
</dbReference>
<dbReference type="InterPro" id="IPR003593">
    <property type="entry name" value="AAA+_ATPase"/>
</dbReference>
<dbReference type="InterPro" id="IPR017871">
    <property type="entry name" value="ABC_transporter-like_CS"/>
</dbReference>
<dbReference type="SUPFAM" id="SSF52540">
    <property type="entry name" value="P-loop containing nucleoside triphosphate hydrolases"/>
    <property type="match status" value="1"/>
</dbReference>
<gene>
    <name evidence="5" type="ORF">H0N91_09355</name>
</gene>
<dbReference type="PROSITE" id="PS00211">
    <property type="entry name" value="ABC_TRANSPORTER_1"/>
    <property type="match status" value="1"/>
</dbReference>
<evidence type="ECO:0000313" key="5">
    <source>
        <dbReference type="EMBL" id="NZA38337.1"/>
    </source>
</evidence>
<dbReference type="Proteomes" id="UP000586254">
    <property type="component" value="Unassembled WGS sequence"/>
</dbReference>
<dbReference type="GO" id="GO:0005886">
    <property type="term" value="C:plasma membrane"/>
    <property type="evidence" value="ECO:0007669"/>
    <property type="project" value="TreeGrafter"/>
</dbReference>
<dbReference type="GO" id="GO:0022857">
    <property type="term" value="F:transmembrane transporter activity"/>
    <property type="evidence" value="ECO:0007669"/>
    <property type="project" value="TreeGrafter"/>
</dbReference>
<reference evidence="5 6" key="1">
    <citation type="submission" date="2020-07" db="EMBL/GenBank/DDBJ databases">
        <title>Organ Donor 1.</title>
        <authorList>
            <person name="Marsh A.J."/>
            <person name="Azcarate-Peril M.A."/>
        </authorList>
    </citation>
    <scope>NUCLEOTIDE SEQUENCE [LARGE SCALE GENOMIC DNA]</scope>
    <source>
        <strain evidence="5 6">AMC0717</strain>
    </source>
</reference>
<feature type="domain" description="ABC transporter" evidence="4">
    <location>
        <begin position="9"/>
        <end position="227"/>
    </location>
</feature>
<keyword evidence="3 5" id="KW-0067">ATP-binding</keyword>
<dbReference type="InterPro" id="IPR027417">
    <property type="entry name" value="P-loop_NTPase"/>
</dbReference>
<dbReference type="PROSITE" id="PS50893">
    <property type="entry name" value="ABC_TRANSPORTER_2"/>
    <property type="match status" value="1"/>
</dbReference>
<evidence type="ECO:0000256" key="1">
    <source>
        <dbReference type="ARBA" id="ARBA00022448"/>
    </source>
</evidence>
<dbReference type="Gene3D" id="3.40.50.300">
    <property type="entry name" value="P-loop containing nucleotide triphosphate hydrolases"/>
    <property type="match status" value="1"/>
</dbReference>
<dbReference type="GO" id="GO:0098796">
    <property type="term" value="C:membrane protein complex"/>
    <property type="evidence" value="ECO:0007669"/>
    <property type="project" value="UniProtKB-ARBA"/>
</dbReference>
<evidence type="ECO:0000313" key="6">
    <source>
        <dbReference type="Proteomes" id="UP000586254"/>
    </source>
</evidence>
<dbReference type="Pfam" id="PF00005">
    <property type="entry name" value="ABC_tran"/>
    <property type="match status" value="1"/>
</dbReference>
<dbReference type="CDD" id="cd03255">
    <property type="entry name" value="ABC_MJ0796_LolCDE_FtsE"/>
    <property type="match status" value="1"/>
</dbReference>
<dbReference type="AlphaFoldDB" id="A0A1I5I9U2"/>
<name>A0A1I5I9U2_9FIRM</name>
<dbReference type="GO" id="GO:0016887">
    <property type="term" value="F:ATP hydrolysis activity"/>
    <property type="evidence" value="ECO:0007669"/>
    <property type="project" value="InterPro"/>
</dbReference>